<keyword evidence="2" id="KW-1185">Reference proteome</keyword>
<comment type="caution">
    <text evidence="1">The sequence shown here is derived from an EMBL/GenBank/DDBJ whole genome shotgun (WGS) entry which is preliminary data.</text>
</comment>
<sequence>MAPQVQARAGVIDDLAGELGRRAAGVRAVDLAGPLDAAASALPGSRTSSAAIAVGIRLAAAAQVVADRADEMAGAARATADSLSAVDARSASRMVMR</sequence>
<dbReference type="Proteomes" id="UP000664209">
    <property type="component" value="Unassembled WGS sequence"/>
</dbReference>
<evidence type="ECO:0000313" key="2">
    <source>
        <dbReference type="Proteomes" id="UP000664209"/>
    </source>
</evidence>
<evidence type="ECO:0000313" key="1">
    <source>
        <dbReference type="EMBL" id="MBO1752815.1"/>
    </source>
</evidence>
<organism evidence="1 2">
    <name type="scientific">Actinotalea soli</name>
    <dbReference type="NCBI Taxonomy" id="2819234"/>
    <lineage>
        <taxon>Bacteria</taxon>
        <taxon>Bacillati</taxon>
        <taxon>Actinomycetota</taxon>
        <taxon>Actinomycetes</taxon>
        <taxon>Micrococcales</taxon>
        <taxon>Cellulomonadaceae</taxon>
        <taxon>Actinotalea</taxon>
    </lineage>
</organism>
<gene>
    <name evidence="1" type="ORF">J4G33_13460</name>
</gene>
<dbReference type="RefSeq" id="WP_208056508.1">
    <property type="nucleotide sequence ID" value="NZ_JAGEMK010000008.1"/>
</dbReference>
<protein>
    <submittedName>
        <fullName evidence="1">Uncharacterized protein</fullName>
    </submittedName>
</protein>
<dbReference type="AlphaFoldDB" id="A0A939RVW5"/>
<name>A0A939RVW5_9CELL</name>
<proteinExistence type="predicted"/>
<accession>A0A939RVW5</accession>
<reference evidence="1" key="1">
    <citation type="submission" date="2021-03" db="EMBL/GenBank/DDBJ databases">
        <title>Actinotalea soli sp. nov., isolated from soil.</title>
        <authorList>
            <person name="Ping W."/>
            <person name="Zhang J."/>
        </authorList>
    </citation>
    <scope>NUCLEOTIDE SEQUENCE</scope>
    <source>
        <strain evidence="1">BY-33</strain>
    </source>
</reference>
<dbReference type="EMBL" id="JAGEMK010000008">
    <property type="protein sequence ID" value="MBO1752815.1"/>
    <property type="molecule type" value="Genomic_DNA"/>
</dbReference>